<dbReference type="PROSITE" id="PS00466">
    <property type="entry name" value="ZF_TFIIS_1"/>
    <property type="match status" value="1"/>
</dbReference>
<keyword evidence="1" id="KW-0479">Metal-binding</keyword>
<evidence type="ECO:0000313" key="7">
    <source>
        <dbReference type="EMBL" id="AIE94840.1"/>
    </source>
</evidence>
<evidence type="ECO:0000256" key="5">
    <source>
        <dbReference type="SAM" id="MobiDB-lite"/>
    </source>
</evidence>
<sequence length="83" mass="9706">MTKLPFLCHSEPTSGENTTTRKRIDRKIVVTESIEGTLPTVKIICEKCKNHEATWVIRQTRAADEPATRIYQCTKCKHKWREY</sequence>
<dbReference type="SMART" id="SM00440">
    <property type="entry name" value="ZnF_C2C2"/>
    <property type="match status" value="1"/>
</dbReference>
<feature type="region of interest" description="Disordered" evidence="5">
    <location>
        <begin position="1"/>
        <end position="21"/>
    </location>
</feature>
<dbReference type="InterPro" id="IPR012164">
    <property type="entry name" value="Rpa12/Rpb9/Rpc10/TFS"/>
</dbReference>
<evidence type="ECO:0000256" key="4">
    <source>
        <dbReference type="PROSITE-ProRule" id="PRU00472"/>
    </source>
</evidence>
<dbReference type="GO" id="GO:0003676">
    <property type="term" value="F:nucleic acid binding"/>
    <property type="evidence" value="ECO:0007669"/>
    <property type="project" value="InterPro"/>
</dbReference>
<dbReference type="Pfam" id="PF01096">
    <property type="entry name" value="Zn_ribbon_TFIIS"/>
    <property type="match status" value="1"/>
</dbReference>
<dbReference type="SUPFAM" id="SSF57783">
    <property type="entry name" value="Zinc beta-ribbon"/>
    <property type="match status" value="1"/>
</dbReference>
<dbReference type="GO" id="GO:0006351">
    <property type="term" value="P:DNA-templated transcription"/>
    <property type="evidence" value="ECO:0007669"/>
    <property type="project" value="InterPro"/>
</dbReference>
<dbReference type="CDD" id="cd10511">
    <property type="entry name" value="Zn-ribbon_TFS"/>
    <property type="match status" value="1"/>
</dbReference>
<dbReference type="GO" id="GO:0003899">
    <property type="term" value="F:DNA-directed RNA polymerase activity"/>
    <property type="evidence" value="ECO:0007669"/>
    <property type="project" value="InterPro"/>
</dbReference>
<evidence type="ECO:0000259" key="6">
    <source>
        <dbReference type="PROSITE" id="PS51133"/>
    </source>
</evidence>
<dbReference type="Gene3D" id="2.20.25.10">
    <property type="match status" value="1"/>
</dbReference>
<evidence type="ECO:0000256" key="2">
    <source>
        <dbReference type="ARBA" id="ARBA00022771"/>
    </source>
</evidence>
<feature type="domain" description="TFIIS-type" evidence="6">
    <location>
        <begin position="41"/>
        <end position="81"/>
    </location>
</feature>
<accession>A0A075FT13</accession>
<proteinExistence type="predicted"/>
<dbReference type="PROSITE" id="PS51133">
    <property type="entry name" value="ZF_TFIIS_2"/>
    <property type="match status" value="1"/>
</dbReference>
<evidence type="ECO:0000256" key="1">
    <source>
        <dbReference type="ARBA" id="ARBA00022723"/>
    </source>
</evidence>
<name>A0A075FT13_9EURY</name>
<dbReference type="EMBL" id="KF900431">
    <property type="protein sequence ID" value="AIE94840.1"/>
    <property type="molecule type" value="Genomic_DNA"/>
</dbReference>
<keyword evidence="2 4" id="KW-0863">Zinc-finger</keyword>
<dbReference type="InterPro" id="IPR001222">
    <property type="entry name" value="Znf_TFIIS"/>
</dbReference>
<dbReference type="GO" id="GO:0008270">
    <property type="term" value="F:zinc ion binding"/>
    <property type="evidence" value="ECO:0007669"/>
    <property type="project" value="UniProtKB-KW"/>
</dbReference>
<dbReference type="PANTHER" id="PTHR11239">
    <property type="entry name" value="DNA-DIRECTED RNA POLYMERASE"/>
    <property type="match status" value="1"/>
</dbReference>
<reference evidence="7" key="1">
    <citation type="journal article" date="2014" name="Genome Biol. Evol.">
        <title>Pangenome evidence for extensive interdomain horizontal transfer affecting lineage core and shell genes in uncultured planktonic thaumarchaeota and euryarchaeota.</title>
        <authorList>
            <person name="Deschamps P."/>
            <person name="Zivanovic Y."/>
            <person name="Moreira D."/>
            <person name="Rodriguez-Valera F."/>
            <person name="Lopez-Garcia P."/>
        </authorList>
    </citation>
    <scope>NUCLEOTIDE SEQUENCE</scope>
</reference>
<gene>
    <name evidence="7" type="primary">tfs</name>
</gene>
<protein>
    <submittedName>
        <fullName evidence="7">Transcription termination factor (Tfs)</fullName>
    </submittedName>
</protein>
<keyword evidence="3" id="KW-0862">Zinc</keyword>
<organism evidence="7">
    <name type="scientific">uncultured marine group II/III euryarchaeote AD1000_53_H05</name>
    <dbReference type="NCBI Taxonomy" id="1457782"/>
    <lineage>
        <taxon>Archaea</taxon>
        <taxon>Methanobacteriati</taxon>
        <taxon>Methanobacteriota</taxon>
        <taxon>environmental samples</taxon>
    </lineage>
</organism>
<dbReference type="AlphaFoldDB" id="A0A075FT13"/>
<evidence type="ECO:0000256" key="3">
    <source>
        <dbReference type="ARBA" id="ARBA00022833"/>
    </source>
</evidence>
<dbReference type="PANTHER" id="PTHR11239:SF12">
    <property type="entry name" value="DNA-DIRECTED RNA POLYMERASE III SUBUNIT RPC10"/>
    <property type="match status" value="1"/>
</dbReference>